<dbReference type="AlphaFoldDB" id="A0A0C3S9R0"/>
<organism evidence="1 2">
    <name type="scientific">Phlebiopsis gigantea (strain 11061_1 CR5-6)</name>
    <name type="common">White-rot fungus</name>
    <name type="synonym">Peniophora gigantea</name>
    <dbReference type="NCBI Taxonomy" id="745531"/>
    <lineage>
        <taxon>Eukaryota</taxon>
        <taxon>Fungi</taxon>
        <taxon>Dikarya</taxon>
        <taxon>Basidiomycota</taxon>
        <taxon>Agaricomycotina</taxon>
        <taxon>Agaricomycetes</taxon>
        <taxon>Polyporales</taxon>
        <taxon>Phanerochaetaceae</taxon>
        <taxon>Phlebiopsis</taxon>
    </lineage>
</organism>
<name>A0A0C3S9R0_PHLG1</name>
<sequence>MAAEVEQCTVRHREAQQLQKDSGWDIVRVALSSTVRLWIMTAVVGRSVANELVAALDFWNRAIEVVTWGLTAWKDVPPEKRGRMFSGTFLVGLKNLRLERLLMVHSQYPEHAPLNHIHDAACELVELTDQLEEPTNTEPGVVLSFFVYPKAHASAALGLYYRDLAEVYERSDAKRAVLPQVGSCVQEGCLIIPQRRRIPLL</sequence>
<reference evidence="1 2" key="1">
    <citation type="journal article" date="2014" name="PLoS Genet.">
        <title>Analysis of the Phlebiopsis gigantea genome, transcriptome and secretome provides insight into its pioneer colonization strategies of wood.</title>
        <authorList>
            <person name="Hori C."/>
            <person name="Ishida T."/>
            <person name="Igarashi K."/>
            <person name="Samejima M."/>
            <person name="Suzuki H."/>
            <person name="Master E."/>
            <person name="Ferreira P."/>
            <person name="Ruiz-Duenas F.J."/>
            <person name="Held B."/>
            <person name="Canessa P."/>
            <person name="Larrondo L.F."/>
            <person name="Schmoll M."/>
            <person name="Druzhinina I.S."/>
            <person name="Kubicek C.P."/>
            <person name="Gaskell J.A."/>
            <person name="Kersten P."/>
            <person name="St John F."/>
            <person name="Glasner J."/>
            <person name="Sabat G."/>
            <person name="Splinter BonDurant S."/>
            <person name="Syed K."/>
            <person name="Yadav J."/>
            <person name="Mgbeahuruike A.C."/>
            <person name="Kovalchuk A."/>
            <person name="Asiegbu F.O."/>
            <person name="Lackner G."/>
            <person name="Hoffmeister D."/>
            <person name="Rencoret J."/>
            <person name="Gutierrez A."/>
            <person name="Sun H."/>
            <person name="Lindquist E."/>
            <person name="Barry K."/>
            <person name="Riley R."/>
            <person name="Grigoriev I.V."/>
            <person name="Henrissat B."/>
            <person name="Kues U."/>
            <person name="Berka R.M."/>
            <person name="Martinez A.T."/>
            <person name="Covert S.F."/>
            <person name="Blanchette R.A."/>
            <person name="Cullen D."/>
        </authorList>
    </citation>
    <scope>NUCLEOTIDE SEQUENCE [LARGE SCALE GENOMIC DNA]</scope>
    <source>
        <strain evidence="1 2">11061_1 CR5-6</strain>
    </source>
</reference>
<proteinExistence type="predicted"/>
<dbReference type="HOGENOM" id="CLU_1360873_0_0_1"/>
<evidence type="ECO:0000313" key="2">
    <source>
        <dbReference type="Proteomes" id="UP000053257"/>
    </source>
</evidence>
<dbReference type="EMBL" id="KN840478">
    <property type="protein sequence ID" value="KIP08532.1"/>
    <property type="molecule type" value="Genomic_DNA"/>
</dbReference>
<gene>
    <name evidence="1" type="ORF">PHLGIDRAFT_375478</name>
</gene>
<protein>
    <submittedName>
        <fullName evidence="1">Uncharacterized protein</fullName>
    </submittedName>
</protein>
<keyword evidence="2" id="KW-1185">Reference proteome</keyword>
<evidence type="ECO:0000313" key="1">
    <source>
        <dbReference type="EMBL" id="KIP08532.1"/>
    </source>
</evidence>
<dbReference type="STRING" id="745531.A0A0C3S9R0"/>
<dbReference type="OrthoDB" id="2423701at2759"/>
<dbReference type="Proteomes" id="UP000053257">
    <property type="component" value="Unassembled WGS sequence"/>
</dbReference>
<accession>A0A0C3S9R0</accession>